<dbReference type="Gene3D" id="3.30.70.1060">
    <property type="entry name" value="Dimeric alpha+beta barrel"/>
    <property type="match status" value="1"/>
</dbReference>
<dbReference type="Proteomes" id="UP001429745">
    <property type="component" value="Unassembled WGS sequence"/>
</dbReference>
<evidence type="ECO:0000313" key="4">
    <source>
        <dbReference type="Proteomes" id="UP001429745"/>
    </source>
</evidence>
<dbReference type="SUPFAM" id="SSF54909">
    <property type="entry name" value="Dimeric alpha+beta barrel"/>
    <property type="match status" value="1"/>
</dbReference>
<sequence>MAQYALMVWGPSEYGEHGSYPTAEENAAQREATGAFNARLRQEGRFVFANGLAEASASTVVDGTGSAPIITDGPYVESKEHIAGFWIVEADDLDVALALAAEGSQACRRRIEVRPVIGA</sequence>
<dbReference type="InterPro" id="IPR011008">
    <property type="entry name" value="Dimeric_a/b-barrel"/>
</dbReference>
<dbReference type="PANTHER" id="PTHR35174">
    <property type="entry name" value="BLL7171 PROTEIN-RELATED"/>
    <property type="match status" value="1"/>
</dbReference>
<accession>A0ABX1K878</accession>
<reference evidence="3 4" key="1">
    <citation type="submission" date="2020-04" db="EMBL/GenBank/DDBJ databases">
        <title>CFH 90308 Microbacterium sp.</title>
        <authorList>
            <person name="Nie G."/>
            <person name="Ming H."/>
            <person name="Xia T."/>
        </authorList>
    </citation>
    <scope>NUCLEOTIDE SEQUENCE [LARGE SCALE GENOMIC DNA]</scope>
    <source>
        <strain evidence="3 4">CFH 90308</strain>
    </source>
</reference>
<dbReference type="EMBL" id="JABACI010000001">
    <property type="protein sequence ID" value="NLP83202.1"/>
    <property type="molecule type" value="Genomic_DNA"/>
</dbReference>
<comment type="similarity">
    <text evidence="1">Belongs to the YciI family.</text>
</comment>
<evidence type="ECO:0000259" key="2">
    <source>
        <dbReference type="Pfam" id="PF03795"/>
    </source>
</evidence>
<protein>
    <recommendedName>
        <fullName evidence="2">YCII-related domain-containing protein</fullName>
    </recommendedName>
</protein>
<comment type="caution">
    <text evidence="3">The sequence shown here is derived from an EMBL/GenBank/DDBJ whole genome shotgun (WGS) entry which is preliminary data.</text>
</comment>
<dbReference type="Pfam" id="PF03795">
    <property type="entry name" value="YCII"/>
    <property type="match status" value="1"/>
</dbReference>
<name>A0ABX1K878_9MICO</name>
<keyword evidence="4" id="KW-1185">Reference proteome</keyword>
<organism evidence="3 4">
    <name type="scientific">Microbacterium salsuginis</name>
    <dbReference type="NCBI Taxonomy" id="2722803"/>
    <lineage>
        <taxon>Bacteria</taxon>
        <taxon>Bacillati</taxon>
        <taxon>Actinomycetota</taxon>
        <taxon>Actinomycetes</taxon>
        <taxon>Micrococcales</taxon>
        <taxon>Microbacteriaceae</taxon>
        <taxon>Microbacterium</taxon>
    </lineage>
</organism>
<proteinExistence type="inferred from homology"/>
<gene>
    <name evidence="3" type="ORF">HF576_05035</name>
</gene>
<dbReference type="RefSeq" id="WP_168911637.1">
    <property type="nucleotide sequence ID" value="NZ_JABACI010000001.1"/>
</dbReference>
<dbReference type="InterPro" id="IPR005545">
    <property type="entry name" value="YCII"/>
</dbReference>
<evidence type="ECO:0000313" key="3">
    <source>
        <dbReference type="EMBL" id="NLP83202.1"/>
    </source>
</evidence>
<evidence type="ECO:0000256" key="1">
    <source>
        <dbReference type="ARBA" id="ARBA00007689"/>
    </source>
</evidence>
<dbReference type="PANTHER" id="PTHR35174:SF3">
    <property type="entry name" value="BLL7171 PROTEIN"/>
    <property type="match status" value="1"/>
</dbReference>
<feature type="domain" description="YCII-related" evidence="2">
    <location>
        <begin position="20"/>
        <end position="116"/>
    </location>
</feature>